<sequence>MPNLHAIEIKAFVPARDYEVSRRFYADMGFRERSEFEGVAYFALDECSFLLQRFYDQAHADNFMMHLLVDDAEAWHRRLVEQDLVGRYREHNVRMTAPADRPWRMRDFHLIDPSGVLWHIGHNIG</sequence>
<dbReference type="InterPro" id="IPR037523">
    <property type="entry name" value="VOC_core"/>
</dbReference>
<dbReference type="Pfam" id="PF00903">
    <property type="entry name" value="Glyoxalase"/>
    <property type="match status" value="1"/>
</dbReference>
<evidence type="ECO:0000259" key="1">
    <source>
        <dbReference type="PROSITE" id="PS51819"/>
    </source>
</evidence>
<dbReference type="OrthoDB" id="674527at2"/>
<gene>
    <name evidence="2" type="ORF">SAMN04487997_3526</name>
</gene>
<accession>A0A1H6Z6K3</accession>
<dbReference type="Gene3D" id="3.10.180.10">
    <property type="entry name" value="2,3-Dihydroxybiphenyl 1,2-Dioxygenase, domain 1"/>
    <property type="match status" value="1"/>
</dbReference>
<keyword evidence="3" id="KW-1185">Reference proteome</keyword>
<name>A0A1H6Z6K3_9GAMM</name>
<protein>
    <submittedName>
        <fullName evidence="2">Uncharacterized conserved protein PhnB, glyoxalase superfamily</fullName>
    </submittedName>
</protein>
<dbReference type="InterPro" id="IPR004360">
    <property type="entry name" value="Glyas_Fos-R_dOase_dom"/>
</dbReference>
<dbReference type="RefSeq" id="WP_091336675.1">
    <property type="nucleotide sequence ID" value="NZ_FNYC01000009.1"/>
</dbReference>
<dbReference type="PROSITE" id="PS51819">
    <property type="entry name" value="VOC"/>
    <property type="match status" value="1"/>
</dbReference>
<dbReference type="AlphaFoldDB" id="A0A1H6Z6K3"/>
<evidence type="ECO:0000313" key="2">
    <source>
        <dbReference type="EMBL" id="SEJ48336.1"/>
    </source>
</evidence>
<reference evidence="2 3" key="1">
    <citation type="submission" date="2016-10" db="EMBL/GenBank/DDBJ databases">
        <authorList>
            <person name="de Groot N.N."/>
        </authorList>
    </citation>
    <scope>NUCLEOTIDE SEQUENCE [LARGE SCALE GENOMIC DNA]</scope>
    <source>
        <strain evidence="2 3">DSM 26515</strain>
    </source>
</reference>
<proteinExistence type="predicted"/>
<dbReference type="Proteomes" id="UP000199420">
    <property type="component" value="Unassembled WGS sequence"/>
</dbReference>
<dbReference type="EMBL" id="FNYC01000009">
    <property type="protein sequence ID" value="SEJ48336.1"/>
    <property type="molecule type" value="Genomic_DNA"/>
</dbReference>
<dbReference type="SUPFAM" id="SSF54593">
    <property type="entry name" value="Glyoxalase/Bleomycin resistance protein/Dihydroxybiphenyl dioxygenase"/>
    <property type="match status" value="1"/>
</dbReference>
<dbReference type="InterPro" id="IPR029068">
    <property type="entry name" value="Glyas_Bleomycin-R_OHBP_Dase"/>
</dbReference>
<evidence type="ECO:0000313" key="3">
    <source>
        <dbReference type="Proteomes" id="UP000199420"/>
    </source>
</evidence>
<organism evidence="2 3">
    <name type="scientific">Frateuria terrea</name>
    <dbReference type="NCBI Taxonomy" id="529704"/>
    <lineage>
        <taxon>Bacteria</taxon>
        <taxon>Pseudomonadati</taxon>
        <taxon>Pseudomonadota</taxon>
        <taxon>Gammaproteobacteria</taxon>
        <taxon>Lysobacterales</taxon>
        <taxon>Rhodanobacteraceae</taxon>
        <taxon>Frateuria</taxon>
    </lineage>
</organism>
<feature type="domain" description="VOC" evidence="1">
    <location>
        <begin position="3"/>
        <end position="123"/>
    </location>
</feature>